<dbReference type="Pfam" id="PF01052">
    <property type="entry name" value="FliMN_C"/>
    <property type="match status" value="1"/>
</dbReference>
<comment type="similarity">
    <text evidence="2">Belongs to the FliN/MopA/SpaO family.</text>
</comment>
<dbReference type="PRINTS" id="PR00956">
    <property type="entry name" value="FLGMOTORFLIN"/>
</dbReference>
<dbReference type="SUPFAM" id="SSF101801">
    <property type="entry name" value="Surface presentation of antigens (SPOA)"/>
    <property type="match status" value="1"/>
</dbReference>
<dbReference type="InterPro" id="IPR001543">
    <property type="entry name" value="FliN-like_C"/>
</dbReference>
<evidence type="ECO:0000256" key="4">
    <source>
        <dbReference type="ARBA" id="ARBA00022500"/>
    </source>
</evidence>
<dbReference type="NCBIfam" id="NF005995">
    <property type="entry name" value="PRK08119.1"/>
    <property type="match status" value="1"/>
</dbReference>
<gene>
    <name evidence="10" type="primary">fliY</name>
    <name evidence="10" type="ORF">ERJ70_08970</name>
</gene>
<evidence type="ECO:0000313" key="10">
    <source>
        <dbReference type="EMBL" id="QTM99422.1"/>
    </source>
</evidence>
<dbReference type="EMBL" id="CP046956">
    <property type="protein sequence ID" value="QTM99422.1"/>
    <property type="molecule type" value="Genomic_DNA"/>
</dbReference>
<evidence type="ECO:0000256" key="1">
    <source>
        <dbReference type="ARBA" id="ARBA00004413"/>
    </source>
</evidence>
<evidence type="ECO:0000259" key="9">
    <source>
        <dbReference type="Pfam" id="PF04509"/>
    </source>
</evidence>
<sequence length="396" mass="43423">MMNDDMLSQEEIDALLRSTDDEEPEQETKESTVQNPPVDDYLNSVEQDALGEIGNISFGSSATTLSTLLNQKVEITTPTISVIHRENLQDEFPQPYVGVEVEYTEGFSGVNLFVIQSRDAAIIADLMLGGDGQAPSEELNDIHLSAVQEAMNQMMGTAATSMSTVFTKRVDISPPAISVLDVEADQGTKPIDSENNLVKVSFQLQIGDLIDSNIMQLLPVNFAKDLVDQLLNPPEENKQATEPTQQEQHVAKPEHVQQPTAAKAGSEYNGEHASKNQQPNHIGGKVPSKATDVQQAEFSSFEQVELPAKEQRNLEILMDIPLKVTVELGRTKRSVQEILELSSGSIIELDKLAGEPVDINVNEKLIAKGEVVVIDENFGVRVTDIVSPKDRIKKLN</sequence>
<protein>
    <submittedName>
        <fullName evidence="10">Flagellar motor switch phosphatase FliY</fullName>
    </submittedName>
</protein>
<proteinExistence type="inferred from homology"/>
<evidence type="ECO:0000256" key="6">
    <source>
        <dbReference type="ARBA" id="ARBA00023136"/>
    </source>
</evidence>
<feature type="region of interest" description="Disordered" evidence="7">
    <location>
        <begin position="235"/>
        <end position="289"/>
    </location>
</feature>
<dbReference type="Proteomes" id="UP000665043">
    <property type="component" value="Chromosome"/>
</dbReference>
<keyword evidence="5" id="KW-0283">Flagellar rotation</keyword>
<dbReference type="NCBIfam" id="TIGR02480">
    <property type="entry name" value="fliN"/>
    <property type="match status" value="1"/>
</dbReference>
<dbReference type="Gene3D" id="2.30.330.10">
    <property type="entry name" value="SpoA-like"/>
    <property type="match status" value="1"/>
</dbReference>
<dbReference type="CDD" id="cd17907">
    <property type="entry name" value="FliY_FliN-Y"/>
    <property type="match status" value="1"/>
</dbReference>
<evidence type="ECO:0000256" key="3">
    <source>
        <dbReference type="ARBA" id="ARBA00022475"/>
    </source>
</evidence>
<dbReference type="Pfam" id="PF04509">
    <property type="entry name" value="CheC"/>
    <property type="match status" value="2"/>
</dbReference>
<keyword evidence="4" id="KW-0145">Chemotaxis</keyword>
<name>A0ABX7VR77_9BACI</name>
<evidence type="ECO:0000256" key="7">
    <source>
        <dbReference type="SAM" id="MobiDB-lite"/>
    </source>
</evidence>
<keyword evidence="10" id="KW-0969">Cilium</keyword>
<evidence type="ECO:0000256" key="5">
    <source>
        <dbReference type="ARBA" id="ARBA00022779"/>
    </source>
</evidence>
<dbReference type="InterPro" id="IPR012826">
    <property type="entry name" value="FliN"/>
</dbReference>
<feature type="domain" description="Flagellar motor switch protein FliN-like C-terminal" evidence="8">
    <location>
        <begin position="317"/>
        <end position="386"/>
    </location>
</feature>
<keyword evidence="6" id="KW-0472">Membrane</keyword>
<dbReference type="SUPFAM" id="SSF103039">
    <property type="entry name" value="CheC-like"/>
    <property type="match status" value="1"/>
</dbReference>
<dbReference type="Gene3D" id="3.40.1550.10">
    <property type="entry name" value="CheC-like"/>
    <property type="match status" value="1"/>
</dbReference>
<keyword evidence="11" id="KW-1185">Reference proteome</keyword>
<dbReference type="InterPro" id="IPR001172">
    <property type="entry name" value="FliN_T3SS_HrcQb"/>
</dbReference>
<dbReference type="PANTHER" id="PTHR43484:SF1">
    <property type="entry name" value="FLAGELLAR MOTOR SWITCH PROTEIN FLIN"/>
    <property type="match status" value="1"/>
</dbReference>
<evidence type="ECO:0000256" key="2">
    <source>
        <dbReference type="ARBA" id="ARBA00009226"/>
    </source>
</evidence>
<organism evidence="10 11">
    <name type="scientific">Sediminibacillus dalangtanensis</name>
    <dbReference type="NCBI Taxonomy" id="2729421"/>
    <lineage>
        <taxon>Bacteria</taxon>
        <taxon>Bacillati</taxon>
        <taxon>Bacillota</taxon>
        <taxon>Bacilli</taxon>
        <taxon>Bacillales</taxon>
        <taxon>Bacillaceae</taxon>
        <taxon>Sediminibacillus</taxon>
    </lineage>
</organism>
<dbReference type="InterPro" id="IPR051469">
    <property type="entry name" value="FliN/MopA/SpaO"/>
</dbReference>
<dbReference type="InterPro" id="IPR036429">
    <property type="entry name" value="SpoA-like_sf"/>
</dbReference>
<keyword evidence="10" id="KW-0282">Flagellum</keyword>
<dbReference type="InterPro" id="IPR007597">
    <property type="entry name" value="CheC"/>
</dbReference>
<feature type="region of interest" description="Disordered" evidence="7">
    <location>
        <begin position="1"/>
        <end position="41"/>
    </location>
</feature>
<evidence type="ECO:0000313" key="11">
    <source>
        <dbReference type="Proteomes" id="UP000665043"/>
    </source>
</evidence>
<feature type="domain" description="CheC-like protein" evidence="9">
    <location>
        <begin position="142"/>
        <end position="178"/>
    </location>
</feature>
<reference evidence="10 11" key="1">
    <citation type="submission" date="2019-12" db="EMBL/GenBank/DDBJ databases">
        <title>The whole genome sequencing of a strain isolated from a Mars analog, Dalangtan Playa.</title>
        <authorList>
            <person name="Huang T."/>
        </authorList>
    </citation>
    <scope>NUCLEOTIDE SEQUENCE [LARGE SCALE GENOMIC DNA]</scope>
    <source>
        <strain evidence="10 11">DP4-553-S</strain>
    </source>
</reference>
<dbReference type="PANTHER" id="PTHR43484">
    <property type="match status" value="1"/>
</dbReference>
<comment type="subcellular location">
    <subcellularLocation>
        <location evidence="1">Cell membrane</location>
        <topology evidence="1">Peripheral membrane protein</topology>
        <orientation evidence="1">Cytoplasmic side</orientation>
    </subcellularLocation>
</comment>
<keyword evidence="3" id="KW-1003">Cell membrane</keyword>
<feature type="domain" description="CheC-like protein" evidence="9">
    <location>
        <begin position="46"/>
        <end position="81"/>
    </location>
</feature>
<dbReference type="InterPro" id="IPR028976">
    <property type="entry name" value="CheC-like_sf"/>
</dbReference>
<dbReference type="RefSeq" id="WP_209368734.1">
    <property type="nucleotide sequence ID" value="NZ_CP046956.1"/>
</dbReference>
<keyword evidence="10" id="KW-0966">Cell projection</keyword>
<evidence type="ECO:0000259" key="8">
    <source>
        <dbReference type="Pfam" id="PF01052"/>
    </source>
</evidence>
<accession>A0ABX7VR77</accession>